<keyword evidence="2" id="KW-1185">Reference proteome</keyword>
<protein>
    <submittedName>
        <fullName evidence="1">Uncharacterized protein</fullName>
    </submittedName>
</protein>
<reference evidence="2" key="2">
    <citation type="submission" date="2015-01" db="EMBL/GenBank/DDBJ databases">
        <title>Evolutionary Origins and Diversification of the Mycorrhizal Mutualists.</title>
        <authorList>
            <consortium name="DOE Joint Genome Institute"/>
            <consortium name="Mycorrhizal Genomics Consortium"/>
            <person name="Kohler A."/>
            <person name="Kuo A."/>
            <person name="Nagy L.G."/>
            <person name="Floudas D."/>
            <person name="Copeland A."/>
            <person name="Barry K.W."/>
            <person name="Cichocki N."/>
            <person name="Veneault-Fourrey C."/>
            <person name="LaButti K."/>
            <person name="Lindquist E.A."/>
            <person name="Lipzen A."/>
            <person name="Lundell T."/>
            <person name="Morin E."/>
            <person name="Murat C."/>
            <person name="Riley R."/>
            <person name="Ohm R."/>
            <person name="Sun H."/>
            <person name="Tunlid A."/>
            <person name="Henrissat B."/>
            <person name="Grigoriev I.V."/>
            <person name="Hibbett D.S."/>
            <person name="Martin F."/>
        </authorList>
    </citation>
    <scope>NUCLEOTIDE SEQUENCE [LARGE SCALE GENOMIC DNA]</scope>
    <source>
        <strain evidence="2">F 1598</strain>
    </source>
</reference>
<organism evidence="1 2">
    <name type="scientific">Piloderma croceum (strain F 1598)</name>
    <dbReference type="NCBI Taxonomy" id="765440"/>
    <lineage>
        <taxon>Eukaryota</taxon>
        <taxon>Fungi</taxon>
        <taxon>Dikarya</taxon>
        <taxon>Basidiomycota</taxon>
        <taxon>Agaricomycotina</taxon>
        <taxon>Agaricomycetes</taxon>
        <taxon>Agaricomycetidae</taxon>
        <taxon>Atheliales</taxon>
        <taxon>Atheliaceae</taxon>
        <taxon>Piloderma</taxon>
    </lineage>
</organism>
<reference evidence="1 2" key="1">
    <citation type="submission" date="2014-04" db="EMBL/GenBank/DDBJ databases">
        <authorList>
            <consortium name="DOE Joint Genome Institute"/>
            <person name="Kuo A."/>
            <person name="Tarkka M."/>
            <person name="Buscot F."/>
            <person name="Kohler A."/>
            <person name="Nagy L.G."/>
            <person name="Floudas D."/>
            <person name="Copeland A."/>
            <person name="Barry K.W."/>
            <person name="Cichocki N."/>
            <person name="Veneault-Fourrey C."/>
            <person name="LaButti K."/>
            <person name="Lindquist E.A."/>
            <person name="Lipzen A."/>
            <person name="Lundell T."/>
            <person name="Morin E."/>
            <person name="Murat C."/>
            <person name="Sun H."/>
            <person name="Tunlid A."/>
            <person name="Henrissat B."/>
            <person name="Grigoriev I.V."/>
            <person name="Hibbett D.S."/>
            <person name="Martin F."/>
            <person name="Nordberg H.P."/>
            <person name="Cantor M.N."/>
            <person name="Hua S.X."/>
        </authorList>
    </citation>
    <scope>NUCLEOTIDE SEQUENCE [LARGE SCALE GENOMIC DNA]</scope>
    <source>
        <strain evidence="1 2">F 1598</strain>
    </source>
</reference>
<sequence>MCFHPETDPLLTFSRPRVFHRHHRAEYYKVIAARHWAPFRENENEHIALFGTLWDVIMCYNLPKSVITSLSFF</sequence>
<dbReference type="HOGENOM" id="CLU_2705722_0_0_1"/>
<proteinExistence type="predicted"/>
<dbReference type="EMBL" id="KN833013">
    <property type="protein sequence ID" value="KIM78899.1"/>
    <property type="molecule type" value="Genomic_DNA"/>
</dbReference>
<gene>
    <name evidence="1" type="ORF">PILCRDRAFT_824019</name>
</gene>
<evidence type="ECO:0000313" key="1">
    <source>
        <dbReference type="EMBL" id="KIM78899.1"/>
    </source>
</evidence>
<accession>A0A0C3FGD9</accession>
<evidence type="ECO:0000313" key="2">
    <source>
        <dbReference type="Proteomes" id="UP000054166"/>
    </source>
</evidence>
<dbReference type="InParanoid" id="A0A0C3FGD9"/>
<dbReference type="Proteomes" id="UP000054166">
    <property type="component" value="Unassembled WGS sequence"/>
</dbReference>
<name>A0A0C3FGD9_PILCF</name>
<dbReference type="AlphaFoldDB" id="A0A0C3FGD9"/>